<reference evidence="1" key="1">
    <citation type="submission" date="2023-06" db="EMBL/GenBank/DDBJ databases">
        <authorList>
            <person name="Kurt Z."/>
        </authorList>
    </citation>
    <scope>NUCLEOTIDE SEQUENCE</scope>
</reference>
<dbReference type="AlphaFoldDB" id="A0AA86U4C0"/>
<gene>
    <name evidence="1" type="ORF">HINF_LOCUS17943</name>
    <name evidence="2" type="ORF">HINF_LOCUS71130</name>
</gene>
<proteinExistence type="predicted"/>
<protein>
    <submittedName>
        <fullName evidence="2">Hypothetical_protein</fullName>
    </submittedName>
</protein>
<comment type="caution">
    <text evidence="1">The sequence shown here is derived from an EMBL/GenBank/DDBJ whole genome shotgun (WGS) entry which is preliminary data.</text>
</comment>
<sequence>MCFQVSGCDFRAGKNLVGKSASNCVSRGCWLHSARESVRFQGRRVRERASVGALMFCGGILLASAPLGLSRCFWALGSGERACESVLESKRERNCEREGGCSSGQKTAAEFRTEALGEIRPGEHSRRPCWRAGRDLPEKFRLAVKIIA</sequence>
<dbReference type="EMBL" id="CATOUU010000461">
    <property type="protein sequence ID" value="CAI9930298.1"/>
    <property type="molecule type" value="Genomic_DNA"/>
</dbReference>
<name>A0AA86U4C0_9EUKA</name>
<keyword evidence="3" id="KW-1185">Reference proteome</keyword>
<evidence type="ECO:0000313" key="3">
    <source>
        <dbReference type="Proteomes" id="UP001642409"/>
    </source>
</evidence>
<organism evidence="1">
    <name type="scientific">Hexamita inflata</name>
    <dbReference type="NCBI Taxonomy" id="28002"/>
    <lineage>
        <taxon>Eukaryota</taxon>
        <taxon>Metamonada</taxon>
        <taxon>Diplomonadida</taxon>
        <taxon>Hexamitidae</taxon>
        <taxon>Hexamitinae</taxon>
        <taxon>Hexamita</taxon>
    </lineage>
</organism>
<dbReference type="Proteomes" id="UP001642409">
    <property type="component" value="Unassembled WGS sequence"/>
</dbReference>
<reference evidence="2 3" key="2">
    <citation type="submission" date="2024-07" db="EMBL/GenBank/DDBJ databases">
        <authorList>
            <person name="Akdeniz Z."/>
        </authorList>
    </citation>
    <scope>NUCLEOTIDE SEQUENCE [LARGE SCALE GENOMIC DNA]</scope>
</reference>
<evidence type="ECO:0000313" key="1">
    <source>
        <dbReference type="EMBL" id="CAI9930298.1"/>
    </source>
</evidence>
<accession>A0AA86U4C0</accession>
<evidence type="ECO:0000313" key="2">
    <source>
        <dbReference type="EMBL" id="CAL6101316.1"/>
    </source>
</evidence>
<dbReference type="EMBL" id="CAXDID020000543">
    <property type="protein sequence ID" value="CAL6101316.1"/>
    <property type="molecule type" value="Genomic_DNA"/>
</dbReference>